<evidence type="ECO:0000256" key="3">
    <source>
        <dbReference type="ARBA" id="ARBA00022692"/>
    </source>
</evidence>
<keyword evidence="8" id="KW-1185">Reference proteome</keyword>
<evidence type="ECO:0000256" key="6">
    <source>
        <dbReference type="SAM" id="Phobius"/>
    </source>
</evidence>
<dbReference type="Proteomes" id="UP000023623">
    <property type="component" value="Unassembled WGS sequence"/>
</dbReference>
<proteinExistence type="predicted"/>
<dbReference type="OrthoDB" id="6730379at2759"/>
<dbReference type="AlphaFoldDB" id="A0A022XJ52"/>
<feature type="transmembrane region" description="Helical" evidence="6">
    <location>
        <begin position="105"/>
        <end position="122"/>
    </location>
</feature>
<dbReference type="InterPro" id="IPR036259">
    <property type="entry name" value="MFS_trans_sf"/>
</dbReference>
<dbReference type="Gene3D" id="1.20.1250.20">
    <property type="entry name" value="MFS general substrate transporter like domains"/>
    <property type="match status" value="2"/>
</dbReference>
<keyword evidence="5 6" id="KW-0472">Membrane</keyword>
<dbReference type="Pfam" id="PF07690">
    <property type="entry name" value="MFS_1"/>
    <property type="match status" value="1"/>
</dbReference>
<sequence>MARKQKYCGNGDSNEKNFVQSNTIASDLSPGLEDDMVDRAAIYLTQAVEYPPLTPEAERAIVRKIDWIVLPMLLLTATLGAVDKVALGTAALYGLREDLGLKGQTYAWAGSILPIGAIAGMWPSSYLVHRFPSAKYLCVCSIGWSAVTLLLPTCTGGQSLLALRFIMGFLEAIIVPGISLLIAGFYKKREQPPRNAIVFSAFSSVINGFLSYTVGLFTYTMIRIGYLGSVSMAWSIFAFIFLPNSPMDARFLTDEEKYHAVKRLAENKTGIVNKRWKWNQVTEAVLDPKTWIIFLFNVAINIPNGGLITFGGILIKNLGFSPIQASLLNMPTGVMSTLSAFIFSSLAARWANRRCLVTMLAASVPVIGSLIVYTLKRTDIPAQIIGLYFLYTYFGPYVVGISLAQANTAGHTKKNVQYSILYIGYAVGNLIGPQTFRDSQAPAYTGGFIAMLVCYCSCILLMGVYWILAAWMNKRASRARVSATCEGVSVENHIDQFMDKSDFKQVNFKYTT</sequence>
<feature type="transmembrane region" description="Helical" evidence="6">
    <location>
        <begin position="355"/>
        <end position="373"/>
    </location>
</feature>
<dbReference type="PANTHER" id="PTHR43791:SF41">
    <property type="entry name" value="MAJOR FACILITATOR SUPERFAMILY (MFS) PROFILE DOMAIN-CONTAINING PROTEIN"/>
    <property type="match status" value="1"/>
</dbReference>
<organism evidence="7 8">
    <name type="scientific">Trichophyton soudanense CBS 452.61</name>
    <dbReference type="NCBI Taxonomy" id="1215331"/>
    <lineage>
        <taxon>Eukaryota</taxon>
        <taxon>Fungi</taxon>
        <taxon>Dikarya</taxon>
        <taxon>Ascomycota</taxon>
        <taxon>Pezizomycotina</taxon>
        <taxon>Eurotiomycetes</taxon>
        <taxon>Eurotiomycetidae</taxon>
        <taxon>Onygenales</taxon>
        <taxon>Arthrodermataceae</taxon>
        <taxon>Trichophyton</taxon>
    </lineage>
</organism>
<dbReference type="HOGENOM" id="CLU_001265_0_5_1"/>
<evidence type="ECO:0000256" key="4">
    <source>
        <dbReference type="ARBA" id="ARBA00022989"/>
    </source>
</evidence>
<dbReference type="EMBL" id="KK208912">
    <property type="protein sequence ID" value="EZF70378.1"/>
    <property type="molecule type" value="Genomic_DNA"/>
</dbReference>
<feature type="transmembrane region" description="Helical" evidence="6">
    <location>
        <begin position="198"/>
        <end position="218"/>
    </location>
</feature>
<feature type="transmembrane region" description="Helical" evidence="6">
    <location>
        <begin position="416"/>
        <end position="436"/>
    </location>
</feature>
<accession>A0A022XJ52</accession>
<feature type="transmembrane region" description="Helical" evidence="6">
    <location>
        <begin position="165"/>
        <end position="186"/>
    </location>
</feature>
<dbReference type="SUPFAM" id="SSF103473">
    <property type="entry name" value="MFS general substrate transporter"/>
    <property type="match status" value="1"/>
</dbReference>
<dbReference type="PANTHER" id="PTHR43791">
    <property type="entry name" value="PERMEASE-RELATED"/>
    <property type="match status" value="1"/>
</dbReference>
<evidence type="ECO:0000256" key="2">
    <source>
        <dbReference type="ARBA" id="ARBA00022448"/>
    </source>
</evidence>
<feature type="transmembrane region" description="Helical" evidence="6">
    <location>
        <begin position="224"/>
        <end position="242"/>
    </location>
</feature>
<name>A0A022XJ52_TRISD</name>
<comment type="subcellular location">
    <subcellularLocation>
        <location evidence="1">Membrane</location>
        <topology evidence="1">Multi-pass membrane protein</topology>
    </subcellularLocation>
</comment>
<dbReference type="InterPro" id="IPR011701">
    <property type="entry name" value="MFS"/>
</dbReference>
<keyword evidence="4 6" id="KW-1133">Transmembrane helix</keyword>
<protein>
    <recommendedName>
        <fullName evidence="9">Major facilitator superfamily (MFS) profile domain-containing protein</fullName>
    </recommendedName>
</protein>
<feature type="transmembrane region" description="Helical" evidence="6">
    <location>
        <begin position="67"/>
        <end position="93"/>
    </location>
</feature>
<feature type="transmembrane region" description="Helical" evidence="6">
    <location>
        <begin position="291"/>
        <end position="315"/>
    </location>
</feature>
<evidence type="ECO:0000256" key="5">
    <source>
        <dbReference type="ARBA" id="ARBA00023136"/>
    </source>
</evidence>
<evidence type="ECO:0008006" key="9">
    <source>
        <dbReference type="Google" id="ProtNLM"/>
    </source>
</evidence>
<keyword evidence="2" id="KW-0813">Transport</keyword>
<evidence type="ECO:0000313" key="8">
    <source>
        <dbReference type="Proteomes" id="UP000023623"/>
    </source>
</evidence>
<feature type="transmembrane region" description="Helical" evidence="6">
    <location>
        <begin position="448"/>
        <end position="471"/>
    </location>
</feature>
<feature type="transmembrane region" description="Helical" evidence="6">
    <location>
        <begin position="134"/>
        <end position="153"/>
    </location>
</feature>
<keyword evidence="3 6" id="KW-0812">Transmembrane</keyword>
<reference evidence="7 8" key="1">
    <citation type="submission" date="2014-02" db="EMBL/GenBank/DDBJ databases">
        <title>The Genome Sequence of Trichophyton rubrum (morphotype soudanense) CBS 452.61.</title>
        <authorList>
            <consortium name="The Broad Institute Genomics Platform"/>
            <person name="Cuomo C.A."/>
            <person name="White T.C."/>
            <person name="Graser Y."/>
            <person name="Martinez-Rossi N."/>
            <person name="Heitman J."/>
            <person name="Young S.K."/>
            <person name="Zeng Q."/>
            <person name="Gargeya S."/>
            <person name="Abouelleil A."/>
            <person name="Alvarado L."/>
            <person name="Chapman S.B."/>
            <person name="Gainer-Dewar J."/>
            <person name="Goldberg J."/>
            <person name="Griggs A."/>
            <person name="Gujja S."/>
            <person name="Hansen M."/>
            <person name="Howarth C."/>
            <person name="Imamovic A."/>
            <person name="Larimer J."/>
            <person name="Martinez D."/>
            <person name="Murphy C."/>
            <person name="Pearson M.D."/>
            <person name="Persinoti G."/>
            <person name="Poon T."/>
            <person name="Priest M."/>
            <person name="Roberts A.D."/>
            <person name="Saif S."/>
            <person name="Shea T.D."/>
            <person name="Sykes S.N."/>
            <person name="Wortman J."/>
            <person name="Nusbaum C."/>
            <person name="Birren B."/>
        </authorList>
    </citation>
    <scope>NUCLEOTIDE SEQUENCE [LARGE SCALE GENOMIC DNA]</scope>
    <source>
        <strain evidence="7 8">CBS 452.61</strain>
    </source>
</reference>
<feature type="transmembrane region" description="Helical" evidence="6">
    <location>
        <begin position="385"/>
        <end position="404"/>
    </location>
</feature>
<feature type="transmembrane region" description="Helical" evidence="6">
    <location>
        <begin position="327"/>
        <end position="348"/>
    </location>
</feature>
<gene>
    <name evidence="7" type="ORF">H105_07194</name>
</gene>
<evidence type="ECO:0000256" key="1">
    <source>
        <dbReference type="ARBA" id="ARBA00004141"/>
    </source>
</evidence>
<dbReference type="GO" id="GO:0016020">
    <property type="term" value="C:membrane"/>
    <property type="evidence" value="ECO:0007669"/>
    <property type="project" value="UniProtKB-SubCell"/>
</dbReference>
<dbReference type="GO" id="GO:0022857">
    <property type="term" value="F:transmembrane transporter activity"/>
    <property type="evidence" value="ECO:0007669"/>
    <property type="project" value="InterPro"/>
</dbReference>
<evidence type="ECO:0000313" key="7">
    <source>
        <dbReference type="EMBL" id="EZF70378.1"/>
    </source>
</evidence>